<evidence type="ECO:0000313" key="2">
    <source>
        <dbReference type="EMBL" id="KAB2333456.1"/>
    </source>
</evidence>
<dbReference type="PROSITE" id="PS51832">
    <property type="entry name" value="HD_GYP"/>
    <property type="match status" value="1"/>
</dbReference>
<dbReference type="InterPro" id="IPR003607">
    <property type="entry name" value="HD/PDEase_dom"/>
</dbReference>
<organism evidence="2 3">
    <name type="scientific">Bacillus mesophilum</name>
    <dbReference type="NCBI Taxonomy" id="1071718"/>
    <lineage>
        <taxon>Bacteria</taxon>
        <taxon>Bacillati</taxon>
        <taxon>Bacillota</taxon>
        <taxon>Bacilli</taxon>
        <taxon>Bacillales</taxon>
        <taxon>Bacillaceae</taxon>
        <taxon>Bacillus</taxon>
    </lineage>
</organism>
<dbReference type="Gene3D" id="2.60.120.10">
    <property type="entry name" value="Jelly Rolls"/>
    <property type="match status" value="1"/>
</dbReference>
<dbReference type="SUPFAM" id="SSF51182">
    <property type="entry name" value="RmlC-like cupins"/>
    <property type="match status" value="1"/>
</dbReference>
<dbReference type="SMART" id="SM00471">
    <property type="entry name" value="HDc"/>
    <property type="match status" value="1"/>
</dbReference>
<dbReference type="RefSeq" id="WP_151572711.1">
    <property type="nucleotide sequence ID" value="NZ_WBOT01000002.1"/>
</dbReference>
<dbReference type="SUPFAM" id="SSF109604">
    <property type="entry name" value="HD-domain/PDEase-like"/>
    <property type="match status" value="1"/>
</dbReference>
<evidence type="ECO:0000313" key="3">
    <source>
        <dbReference type="Proteomes" id="UP000441354"/>
    </source>
</evidence>
<gene>
    <name evidence="2" type="ORF">F7732_05010</name>
</gene>
<sequence length="301" mass="34482">MGKINEDSFIETVHMKGLQISLIASGDGTEVIYHKLEDQAMWGIEPQEGWDAMEYLHVLSGQLNIKYSNEERTIKEGDSFFKIPVEHHYIFQAIGVTEFLYVSSQPIFHYYSKATKQLMELSISIEEKDGYTVDHCQRINKLSMIVGEAMDLNTKQLKGLNIASFLHDVGKLRVPLEVLQKPGKLNHEEWELMKQHSRHGREILEELGLTFLKEAGKIVEQHHERFDGKGYPNGLSGEDILIEAAIISVVDSFDAMTTNRVYQKARSKEEAFNEILRCKGTMYHPKVVDIFLALKNKIIEI</sequence>
<reference evidence="2 3" key="1">
    <citation type="journal article" date="2014" name="Arch. Microbiol.">
        <title>Bacillus mesophilum sp. nov., strain IITR-54T, a novel 4-chlorobiphenyl dechlorinating bacterium.</title>
        <authorList>
            <person name="Manickam N."/>
            <person name="Singh N.K."/>
            <person name="Bajaj A."/>
            <person name="Kumar R.M."/>
            <person name="Kaur G."/>
            <person name="Kaur N."/>
            <person name="Bala M."/>
            <person name="Kumar A."/>
            <person name="Mayilraj S."/>
        </authorList>
    </citation>
    <scope>NUCLEOTIDE SEQUENCE [LARGE SCALE GENOMIC DNA]</scope>
    <source>
        <strain evidence="2 3">IITR-54</strain>
    </source>
</reference>
<feature type="domain" description="HD-GYP" evidence="1">
    <location>
        <begin position="110"/>
        <end position="301"/>
    </location>
</feature>
<dbReference type="InterPro" id="IPR014710">
    <property type="entry name" value="RmlC-like_jellyroll"/>
</dbReference>
<name>A0A7V7UVK8_9BACI</name>
<proteinExistence type="predicted"/>
<protein>
    <submittedName>
        <fullName evidence="2">HD domain-containing protein</fullName>
    </submittedName>
</protein>
<dbReference type="Proteomes" id="UP000441354">
    <property type="component" value="Unassembled WGS sequence"/>
</dbReference>
<dbReference type="PANTHER" id="PTHR43155">
    <property type="entry name" value="CYCLIC DI-GMP PHOSPHODIESTERASE PA4108-RELATED"/>
    <property type="match status" value="1"/>
</dbReference>
<dbReference type="PANTHER" id="PTHR43155:SF2">
    <property type="entry name" value="CYCLIC DI-GMP PHOSPHODIESTERASE PA4108"/>
    <property type="match status" value="1"/>
</dbReference>
<keyword evidence="3" id="KW-1185">Reference proteome</keyword>
<comment type="caution">
    <text evidence="2">The sequence shown here is derived from an EMBL/GenBank/DDBJ whole genome shotgun (WGS) entry which is preliminary data.</text>
</comment>
<evidence type="ECO:0000259" key="1">
    <source>
        <dbReference type="PROSITE" id="PS51832"/>
    </source>
</evidence>
<dbReference type="CDD" id="cd00077">
    <property type="entry name" value="HDc"/>
    <property type="match status" value="1"/>
</dbReference>
<dbReference type="InterPro" id="IPR037522">
    <property type="entry name" value="HD_GYP_dom"/>
</dbReference>
<dbReference type="EMBL" id="WBOT01000002">
    <property type="protein sequence ID" value="KAB2333456.1"/>
    <property type="molecule type" value="Genomic_DNA"/>
</dbReference>
<dbReference type="Pfam" id="PF13487">
    <property type="entry name" value="HD_5"/>
    <property type="match status" value="1"/>
</dbReference>
<dbReference type="OrthoDB" id="9759601at2"/>
<dbReference type="InterPro" id="IPR011051">
    <property type="entry name" value="RmlC_Cupin_sf"/>
</dbReference>
<dbReference type="Gene3D" id="1.10.3210.10">
    <property type="entry name" value="Hypothetical protein af1432"/>
    <property type="match status" value="1"/>
</dbReference>
<accession>A0A7V7UVK8</accession>
<dbReference type="AlphaFoldDB" id="A0A7V7UVK8"/>